<protein>
    <submittedName>
        <fullName evidence="1">Uncharacterized protein</fullName>
    </submittedName>
</protein>
<proteinExistence type="predicted"/>
<organism evidence="1">
    <name type="scientific">Tanacetum cinerariifolium</name>
    <name type="common">Dalmatian daisy</name>
    <name type="synonym">Chrysanthemum cinerariifolium</name>
    <dbReference type="NCBI Taxonomy" id="118510"/>
    <lineage>
        <taxon>Eukaryota</taxon>
        <taxon>Viridiplantae</taxon>
        <taxon>Streptophyta</taxon>
        <taxon>Embryophyta</taxon>
        <taxon>Tracheophyta</taxon>
        <taxon>Spermatophyta</taxon>
        <taxon>Magnoliopsida</taxon>
        <taxon>eudicotyledons</taxon>
        <taxon>Gunneridae</taxon>
        <taxon>Pentapetalae</taxon>
        <taxon>asterids</taxon>
        <taxon>campanulids</taxon>
        <taxon>Asterales</taxon>
        <taxon>Asteraceae</taxon>
        <taxon>Asteroideae</taxon>
        <taxon>Anthemideae</taxon>
        <taxon>Anthemidinae</taxon>
        <taxon>Tanacetum</taxon>
    </lineage>
</organism>
<comment type="caution">
    <text evidence="1">The sequence shown here is derived from an EMBL/GenBank/DDBJ whole genome shotgun (WGS) entry which is preliminary data.</text>
</comment>
<dbReference type="AlphaFoldDB" id="A0A6L2NT27"/>
<name>A0A6L2NT27_TANCI</name>
<reference evidence="1" key="1">
    <citation type="journal article" date="2019" name="Sci. Rep.">
        <title>Draft genome of Tanacetum cinerariifolium, the natural source of mosquito coil.</title>
        <authorList>
            <person name="Yamashiro T."/>
            <person name="Shiraishi A."/>
            <person name="Satake H."/>
            <person name="Nakayama K."/>
        </authorList>
    </citation>
    <scope>NUCLEOTIDE SEQUENCE</scope>
</reference>
<dbReference type="EMBL" id="BKCJ010009821">
    <property type="protein sequence ID" value="GEU88777.1"/>
    <property type="molecule type" value="Genomic_DNA"/>
</dbReference>
<sequence length="268" mass="30397">MIPCTIKGKPLVLPWGRTPRLDSSVRACLADFRCVAEVSSESLLSVLLLPDRCQFDIVSTQAGADHDINSNSFGSDTGSIGLPSTYAHLGNCDHSCQHCDARFWYEERIKNSANSARYTIRLPRMRCLSAPTPVQSSTLEEIANDAKVIEIENQLLVLIKRQVETELMLEEKFKDLCEKVSNFVKEIEDVVKEVERLSCKDVAKKTVCLLRRGQKRELYMMMRLHMMVDESHLSVREKHTFVSKMNLGRPTYTSSLRIPFKNAVLTSI</sequence>
<gene>
    <name evidence="1" type="ORF">Tci_060755</name>
</gene>
<accession>A0A6L2NT27</accession>
<evidence type="ECO:0000313" key="1">
    <source>
        <dbReference type="EMBL" id="GEU88777.1"/>
    </source>
</evidence>